<proteinExistence type="inferred from homology"/>
<dbReference type="SUPFAM" id="SSF51735">
    <property type="entry name" value="NAD(P)-binding Rossmann-fold domains"/>
    <property type="match status" value="1"/>
</dbReference>
<dbReference type="Pfam" id="PF06971">
    <property type="entry name" value="Put_DNA-bind_N"/>
    <property type="match status" value="1"/>
</dbReference>
<evidence type="ECO:0000256" key="2">
    <source>
        <dbReference type="ARBA" id="ARBA00022491"/>
    </source>
</evidence>
<comment type="similarity">
    <text evidence="6">Belongs to the transcriptional regulatory Rex family.</text>
</comment>
<dbReference type="SUPFAM" id="SSF46785">
    <property type="entry name" value="Winged helix' DNA-binding domain"/>
    <property type="match status" value="1"/>
</dbReference>
<evidence type="ECO:0000313" key="8">
    <source>
        <dbReference type="EMBL" id="WZL76045.1"/>
    </source>
</evidence>
<evidence type="ECO:0000256" key="5">
    <source>
        <dbReference type="ARBA" id="ARBA00023163"/>
    </source>
</evidence>
<dbReference type="InterPro" id="IPR036291">
    <property type="entry name" value="NAD(P)-bd_dom_sf"/>
</dbReference>
<comment type="subunit">
    <text evidence="6">Homodimer.</text>
</comment>
<dbReference type="NCBIfam" id="NF003996">
    <property type="entry name" value="PRK05472.2-5"/>
    <property type="match status" value="1"/>
</dbReference>
<accession>A0ABZ2YED1</accession>
<evidence type="ECO:0000313" key="9">
    <source>
        <dbReference type="Proteomes" id="UP001461341"/>
    </source>
</evidence>
<dbReference type="EMBL" id="CP121689">
    <property type="protein sequence ID" value="WZL76045.1"/>
    <property type="molecule type" value="Genomic_DNA"/>
</dbReference>
<comment type="function">
    <text evidence="6">Modulates transcription in response to changes in cellular NADH/NAD(+) redox state.</text>
</comment>
<organism evidence="8 9">
    <name type="scientific">Thermatribacter velox</name>
    <dbReference type="NCBI Taxonomy" id="3039681"/>
    <lineage>
        <taxon>Bacteria</taxon>
        <taxon>Pseudomonadati</taxon>
        <taxon>Atribacterota</taxon>
        <taxon>Atribacteria</taxon>
        <taxon>Atribacterales</taxon>
        <taxon>Thermatribacteraceae</taxon>
        <taxon>Thermatribacter</taxon>
    </lineage>
</organism>
<name>A0ABZ2YED1_9BACT</name>
<reference evidence="8 9" key="1">
    <citation type="submission" date="2023-03" db="EMBL/GenBank/DDBJ databases">
        <title>Novel Species.</title>
        <authorList>
            <person name="Ma S."/>
        </authorList>
    </citation>
    <scope>NUCLEOTIDE SEQUENCE [LARGE SCALE GENOMIC DNA]</scope>
    <source>
        <strain evidence="8 9">B11</strain>
    </source>
</reference>
<dbReference type="PANTHER" id="PTHR35786">
    <property type="entry name" value="REDOX-SENSING TRANSCRIPTIONAL REPRESSOR REX"/>
    <property type="match status" value="1"/>
</dbReference>
<feature type="domain" description="CoA-binding" evidence="7">
    <location>
        <begin position="77"/>
        <end position="178"/>
    </location>
</feature>
<evidence type="ECO:0000256" key="4">
    <source>
        <dbReference type="ARBA" id="ARBA00023125"/>
    </source>
</evidence>
<feature type="DNA-binding region" description="H-T-H motif" evidence="6">
    <location>
        <begin position="14"/>
        <end position="53"/>
    </location>
</feature>
<protein>
    <recommendedName>
        <fullName evidence="6">Redox-sensing transcriptional repressor Rex</fullName>
    </recommendedName>
</protein>
<dbReference type="RefSeq" id="WP_369018200.1">
    <property type="nucleotide sequence ID" value="NZ_CP121689.1"/>
</dbReference>
<dbReference type="HAMAP" id="MF_01131">
    <property type="entry name" value="Rex"/>
    <property type="match status" value="1"/>
</dbReference>
<keyword evidence="6" id="KW-0520">NAD</keyword>
<dbReference type="Gene3D" id="3.40.50.720">
    <property type="entry name" value="NAD(P)-binding Rossmann-like Domain"/>
    <property type="match status" value="1"/>
</dbReference>
<gene>
    <name evidence="6" type="primary">rex</name>
    <name evidence="8" type="ORF">QBE54_10780</name>
</gene>
<dbReference type="InterPro" id="IPR009718">
    <property type="entry name" value="Rex_DNA-bd_C_dom"/>
</dbReference>
<evidence type="ECO:0000259" key="7">
    <source>
        <dbReference type="SMART" id="SM00881"/>
    </source>
</evidence>
<comment type="subcellular location">
    <subcellularLocation>
        <location evidence="6">Cytoplasm</location>
    </subcellularLocation>
</comment>
<keyword evidence="5 6" id="KW-0804">Transcription</keyword>
<dbReference type="InterPro" id="IPR003781">
    <property type="entry name" value="CoA-bd"/>
</dbReference>
<dbReference type="Proteomes" id="UP001461341">
    <property type="component" value="Chromosome"/>
</dbReference>
<keyword evidence="9" id="KW-1185">Reference proteome</keyword>
<dbReference type="Pfam" id="PF02629">
    <property type="entry name" value="CoA_binding"/>
    <property type="match status" value="1"/>
</dbReference>
<dbReference type="InterPro" id="IPR036388">
    <property type="entry name" value="WH-like_DNA-bd_sf"/>
</dbReference>
<keyword evidence="2 6" id="KW-0678">Repressor</keyword>
<evidence type="ECO:0000256" key="1">
    <source>
        <dbReference type="ARBA" id="ARBA00022490"/>
    </source>
</evidence>
<dbReference type="NCBIfam" id="NF003995">
    <property type="entry name" value="PRK05472.2-4"/>
    <property type="match status" value="1"/>
</dbReference>
<keyword evidence="4 6" id="KW-0238">DNA-binding</keyword>
<evidence type="ECO:0000256" key="6">
    <source>
        <dbReference type="HAMAP-Rule" id="MF_01131"/>
    </source>
</evidence>
<dbReference type="PANTHER" id="PTHR35786:SF1">
    <property type="entry name" value="REDOX-SENSING TRANSCRIPTIONAL REPRESSOR REX 1"/>
    <property type="match status" value="1"/>
</dbReference>
<keyword evidence="1 6" id="KW-0963">Cytoplasm</keyword>
<keyword evidence="3 6" id="KW-0805">Transcription regulation</keyword>
<dbReference type="Gene3D" id="1.10.10.10">
    <property type="entry name" value="Winged helix-like DNA-binding domain superfamily/Winged helix DNA-binding domain"/>
    <property type="match status" value="1"/>
</dbReference>
<feature type="binding site" evidence="6">
    <location>
        <begin position="88"/>
        <end position="93"/>
    </location>
    <ligand>
        <name>NAD(+)</name>
        <dbReference type="ChEBI" id="CHEBI:57540"/>
    </ligand>
</feature>
<dbReference type="InterPro" id="IPR022876">
    <property type="entry name" value="Tscrpt_rep_Rex"/>
</dbReference>
<sequence length="213" mass="23454">MKNLSKRTAQRLVRCYYLAREARALGVEFITSSKVALLLGVDETQIRKDMASVNLEGVPRKGYPVEEIINRLEEVFGLKKDRNAVLVGAGNLGRALLNYPGFLRYGVRIVGAFDKDPQKYGREVGGVWVYPVEELKEKAKTLEACLGIIAVPPREAQGVADILVEAGVEGIWNFSPALIRVPAHIALRNECLESGLVMLLHEVEVIKKSLAGS</sequence>
<dbReference type="NCBIfam" id="NF003994">
    <property type="entry name" value="PRK05472.2-3"/>
    <property type="match status" value="1"/>
</dbReference>
<dbReference type="SMART" id="SM00881">
    <property type="entry name" value="CoA_binding"/>
    <property type="match status" value="1"/>
</dbReference>
<dbReference type="InterPro" id="IPR036390">
    <property type="entry name" value="WH_DNA-bd_sf"/>
</dbReference>
<evidence type="ECO:0000256" key="3">
    <source>
        <dbReference type="ARBA" id="ARBA00023015"/>
    </source>
</evidence>